<sequence length="85" mass="9194">MGDNAPSASDLEAAKLNKVTTSEATGEPSEEEMAGFKKIWDDADGDFETVKGLDAFKGSKWHHNFEPKSAEDFAKGVLKGLAFED</sequence>
<gene>
    <name evidence="2" type="ORF">FCC1311_045212</name>
</gene>
<dbReference type="EMBL" id="BEYU01000040">
    <property type="protein sequence ID" value="GBG28298.1"/>
    <property type="molecule type" value="Genomic_DNA"/>
</dbReference>
<comment type="caution">
    <text evidence="2">The sequence shown here is derived from an EMBL/GenBank/DDBJ whole genome shotgun (WGS) entry which is preliminary data.</text>
</comment>
<keyword evidence="3" id="KW-1185">Reference proteome</keyword>
<proteinExistence type="predicted"/>
<name>A0A2R5GEZ4_9STRA</name>
<dbReference type="InParanoid" id="A0A2R5GEZ4"/>
<protein>
    <submittedName>
        <fullName evidence="2">Uncharacterized protein</fullName>
    </submittedName>
</protein>
<evidence type="ECO:0000256" key="1">
    <source>
        <dbReference type="SAM" id="MobiDB-lite"/>
    </source>
</evidence>
<evidence type="ECO:0000313" key="2">
    <source>
        <dbReference type="EMBL" id="GBG28298.1"/>
    </source>
</evidence>
<reference evidence="2 3" key="1">
    <citation type="submission" date="2017-12" db="EMBL/GenBank/DDBJ databases">
        <title>Sequencing, de novo assembly and annotation of complete genome of a new Thraustochytrid species, strain FCC1311.</title>
        <authorList>
            <person name="Sedici K."/>
            <person name="Godart F."/>
            <person name="Aiese Cigliano R."/>
            <person name="Sanseverino W."/>
            <person name="Barakat M."/>
            <person name="Ortet P."/>
            <person name="Marechal E."/>
            <person name="Cagnac O."/>
            <person name="Amato A."/>
        </authorList>
    </citation>
    <scope>NUCLEOTIDE SEQUENCE [LARGE SCALE GENOMIC DNA]</scope>
</reference>
<feature type="region of interest" description="Disordered" evidence="1">
    <location>
        <begin position="1"/>
        <end position="33"/>
    </location>
</feature>
<evidence type="ECO:0000313" key="3">
    <source>
        <dbReference type="Proteomes" id="UP000241890"/>
    </source>
</evidence>
<dbReference type="AlphaFoldDB" id="A0A2R5GEZ4"/>
<accession>A0A2R5GEZ4</accession>
<dbReference type="Proteomes" id="UP000241890">
    <property type="component" value="Unassembled WGS sequence"/>
</dbReference>
<organism evidence="2 3">
    <name type="scientific">Hondaea fermentalgiana</name>
    <dbReference type="NCBI Taxonomy" id="2315210"/>
    <lineage>
        <taxon>Eukaryota</taxon>
        <taxon>Sar</taxon>
        <taxon>Stramenopiles</taxon>
        <taxon>Bigyra</taxon>
        <taxon>Labyrinthulomycetes</taxon>
        <taxon>Thraustochytrida</taxon>
        <taxon>Thraustochytriidae</taxon>
        <taxon>Hondaea</taxon>
    </lineage>
</organism>